<gene>
    <name evidence="1" type="ORF">QTN47_27255</name>
</gene>
<dbReference type="EMBL" id="JAULBC010000015">
    <property type="protein sequence ID" value="MEX6691237.1"/>
    <property type="molecule type" value="Genomic_DNA"/>
</dbReference>
<proteinExistence type="predicted"/>
<dbReference type="RefSeq" id="WP_369332653.1">
    <property type="nucleotide sequence ID" value="NZ_JAULBC010000015.1"/>
</dbReference>
<evidence type="ECO:0000313" key="1">
    <source>
        <dbReference type="EMBL" id="MEX6691237.1"/>
    </source>
</evidence>
<comment type="caution">
    <text evidence="1">The sequence shown here is derived from an EMBL/GenBank/DDBJ whole genome shotgun (WGS) entry which is preliminary data.</text>
</comment>
<evidence type="ECO:0000313" key="2">
    <source>
        <dbReference type="Proteomes" id="UP001560573"/>
    </source>
</evidence>
<keyword evidence="2" id="KW-1185">Reference proteome</keyword>
<accession>A0ABV3ZN40</accession>
<protein>
    <submittedName>
        <fullName evidence="1">Uncharacterized protein</fullName>
    </submittedName>
</protein>
<dbReference type="Proteomes" id="UP001560573">
    <property type="component" value="Unassembled WGS sequence"/>
</dbReference>
<name>A0ABV3ZN40_9BACT</name>
<sequence length="77" mass="8837">MKMIKNNGEHAFVISRPTITKPEVVRKFKKDGIQYYECTGGRVFIAAKYDEMFGVKKGTVKPKGYKGSNNFKKMKEN</sequence>
<organism evidence="1 2">
    <name type="scientific">Danxiaibacter flavus</name>
    <dbReference type="NCBI Taxonomy" id="3049108"/>
    <lineage>
        <taxon>Bacteria</taxon>
        <taxon>Pseudomonadati</taxon>
        <taxon>Bacteroidota</taxon>
        <taxon>Chitinophagia</taxon>
        <taxon>Chitinophagales</taxon>
        <taxon>Chitinophagaceae</taxon>
        <taxon>Danxiaibacter</taxon>
    </lineage>
</organism>
<reference evidence="1 2" key="1">
    <citation type="submission" date="2023-07" db="EMBL/GenBank/DDBJ databases">
        <authorList>
            <person name="Lian W.-H."/>
        </authorList>
    </citation>
    <scope>NUCLEOTIDE SEQUENCE [LARGE SCALE GENOMIC DNA]</scope>
    <source>
        <strain evidence="1 2">SYSU DXS3180</strain>
    </source>
</reference>